<dbReference type="Gene3D" id="3.40.50.720">
    <property type="entry name" value="NAD(P)-binding Rossmann-like Domain"/>
    <property type="match status" value="1"/>
</dbReference>
<feature type="binding site" evidence="4">
    <location>
        <position position="315"/>
    </location>
    <ligand>
        <name>(S)-malate</name>
        <dbReference type="ChEBI" id="CHEBI:15589"/>
    </ligand>
</feature>
<name>A0A7U9XW19_9MOLU</name>
<evidence type="ECO:0000259" key="6">
    <source>
        <dbReference type="SMART" id="SM00919"/>
    </source>
</evidence>
<keyword evidence="5" id="KW-0479">Metal-binding</keyword>
<dbReference type="Pfam" id="PF03949">
    <property type="entry name" value="Malic_M"/>
    <property type="match status" value="1"/>
</dbReference>
<comment type="cofactor">
    <cofactor evidence="5">
        <name>Mg(2+)</name>
        <dbReference type="ChEBI" id="CHEBI:18420"/>
    </cofactor>
    <cofactor evidence="5">
        <name>Mn(2+)</name>
        <dbReference type="ChEBI" id="CHEBI:29035"/>
    </cofactor>
    <text evidence="5">Divalent metal cations. Prefers magnesium or manganese.</text>
</comment>
<dbReference type="Pfam" id="PF00390">
    <property type="entry name" value="malic"/>
    <property type="match status" value="1"/>
</dbReference>
<feature type="binding site" evidence="5">
    <location>
        <position position="133"/>
    </location>
    <ligand>
        <name>a divalent metal cation</name>
        <dbReference type="ChEBI" id="CHEBI:60240"/>
    </ligand>
</feature>
<dbReference type="InterPro" id="IPR051674">
    <property type="entry name" value="Malate_Decarboxylase"/>
</dbReference>
<evidence type="ECO:0000256" key="3">
    <source>
        <dbReference type="PIRSR" id="PIRSR000106-1"/>
    </source>
</evidence>
<evidence type="ECO:0000256" key="1">
    <source>
        <dbReference type="ARBA" id="ARBA00008785"/>
    </source>
</evidence>
<accession>A0A7U9XW19</accession>
<dbReference type="InterPro" id="IPR045213">
    <property type="entry name" value="Malic_NAD-bd_bact_type"/>
</dbReference>
<feature type="binding site" evidence="5">
    <location>
        <position position="159"/>
    </location>
    <ligand>
        <name>a divalent metal cation</name>
        <dbReference type="ChEBI" id="CHEBI:60240"/>
    </ligand>
</feature>
<dbReference type="InterPro" id="IPR036291">
    <property type="entry name" value="NAD(P)-bd_dom_sf"/>
</dbReference>
<evidence type="ECO:0000259" key="7">
    <source>
        <dbReference type="SMART" id="SM01274"/>
    </source>
</evidence>
<dbReference type="GO" id="GO:0016616">
    <property type="term" value="F:oxidoreductase activity, acting on the CH-OH group of donors, NAD or NADP as acceptor"/>
    <property type="evidence" value="ECO:0007669"/>
    <property type="project" value="InterPro"/>
</dbReference>
<feature type="active site" description="Proton acceptor" evidence="3">
    <location>
        <position position="91"/>
    </location>
</feature>
<dbReference type="Gene3D" id="3.40.50.10380">
    <property type="entry name" value="Malic enzyme, N-terminal domain"/>
    <property type="match status" value="1"/>
</dbReference>
<dbReference type="FunFam" id="3.40.50.10380:FF:000003">
    <property type="entry name" value="NADP-dependent malic enzyme"/>
    <property type="match status" value="1"/>
</dbReference>
<evidence type="ECO:0000256" key="2">
    <source>
        <dbReference type="ARBA" id="ARBA00023002"/>
    </source>
</evidence>
<dbReference type="PANTHER" id="PTHR43237:SF4">
    <property type="entry name" value="NADP-DEPENDENT MALIC ENZYME"/>
    <property type="match status" value="1"/>
</dbReference>
<organism evidence="8 9">
    <name type="scientific">Mariniplasma anaerobium</name>
    <dbReference type="NCBI Taxonomy" id="2735436"/>
    <lineage>
        <taxon>Bacteria</taxon>
        <taxon>Bacillati</taxon>
        <taxon>Mycoplasmatota</taxon>
        <taxon>Mollicutes</taxon>
        <taxon>Acholeplasmatales</taxon>
        <taxon>Acholeplasmataceae</taxon>
        <taxon>Mariniplasma</taxon>
    </lineage>
</organism>
<dbReference type="RefSeq" id="WP_176239630.1">
    <property type="nucleotide sequence ID" value="NZ_AP024412.1"/>
</dbReference>
<dbReference type="EMBL" id="AP024412">
    <property type="protein sequence ID" value="BCR36168.1"/>
    <property type="molecule type" value="Genomic_DNA"/>
</dbReference>
<dbReference type="GO" id="GO:0004470">
    <property type="term" value="F:malic enzyme activity"/>
    <property type="evidence" value="ECO:0007669"/>
    <property type="project" value="InterPro"/>
</dbReference>
<dbReference type="SMART" id="SM01274">
    <property type="entry name" value="malic"/>
    <property type="match status" value="1"/>
</dbReference>
<evidence type="ECO:0000256" key="4">
    <source>
        <dbReference type="PIRSR" id="PIRSR000106-2"/>
    </source>
</evidence>
<keyword evidence="9" id="KW-1185">Reference proteome</keyword>
<evidence type="ECO:0000313" key="9">
    <source>
        <dbReference type="Proteomes" id="UP000620133"/>
    </source>
</evidence>
<feature type="active site" description="Proton donor" evidence="3">
    <location>
        <position position="36"/>
    </location>
</feature>
<dbReference type="Proteomes" id="UP000620133">
    <property type="component" value="Chromosome"/>
</dbReference>
<dbReference type="PANTHER" id="PTHR43237">
    <property type="entry name" value="NADP-DEPENDENT MALIC ENZYME"/>
    <property type="match status" value="1"/>
</dbReference>
<reference evidence="8" key="1">
    <citation type="submission" date="2021-01" db="EMBL/GenBank/DDBJ databases">
        <title>Draft genome sequence of Acholeplasmataceae bacterium strain Mahy22.</title>
        <authorList>
            <person name="Watanabe M."/>
            <person name="Kojima H."/>
            <person name="Fukui M."/>
        </authorList>
    </citation>
    <scope>NUCLEOTIDE SEQUENCE</scope>
    <source>
        <strain evidence="8">Mahy22</strain>
    </source>
</reference>
<dbReference type="GO" id="GO:0046872">
    <property type="term" value="F:metal ion binding"/>
    <property type="evidence" value="ECO:0007669"/>
    <property type="project" value="UniProtKB-KW"/>
</dbReference>
<feature type="binding site" evidence="4">
    <location>
        <position position="285"/>
    </location>
    <ligand>
        <name>(S)-malate</name>
        <dbReference type="ChEBI" id="CHEBI:15589"/>
    </ligand>
</feature>
<keyword evidence="2" id="KW-0560">Oxidoreductase</keyword>
<feature type="domain" description="Malic enzyme N-terminal" evidence="7">
    <location>
        <begin position="15"/>
        <end position="148"/>
    </location>
</feature>
<dbReference type="SUPFAM" id="SSF53223">
    <property type="entry name" value="Aminoacid dehydrogenase-like, N-terminal domain"/>
    <property type="match status" value="1"/>
</dbReference>
<dbReference type="InterPro" id="IPR012302">
    <property type="entry name" value="Malic_NAD-bd"/>
</dbReference>
<dbReference type="InterPro" id="IPR037062">
    <property type="entry name" value="Malic_N_dom_sf"/>
</dbReference>
<dbReference type="GO" id="GO:0051287">
    <property type="term" value="F:NAD binding"/>
    <property type="evidence" value="ECO:0007669"/>
    <property type="project" value="InterPro"/>
</dbReference>
<sequence length="385" mass="41075">MDIMEKSLELHRKLKGKIAIRSTYPIKNKKDLALVYTPGVASSCLAIKDNKKEVYNLTAKNNTVAVISDGTAVLGLGDIGALAAIPVMEGKCAIFKEFADINAIPIVLDTKDVDELVKTISHLAPSFGGINLEDISAPRCFEVEKRLRDMLDIPVFHDDQHGTAIAVGAALINALRVVDIPLDKAKIVINGAGSAGIAISSFLIELGVKNLIVCDKNGILDPSEQDLNDSQILLSQKTNQKHVKGSLADALKGADAFIGVSVGNVVNKDMVKLMDKEPIIFALANPTPEISRDDALEAGAKIYGAGISNIPNQINNALVFPGLFKGALAHPVKQIDTEMEKAACHALAGLVSDKELSAEYIIPDVFNKDVVKVICKAIIDVKASQ</sequence>
<feature type="domain" description="Malic enzyme NAD-binding" evidence="6">
    <location>
        <begin position="160"/>
        <end position="383"/>
    </location>
</feature>
<dbReference type="SUPFAM" id="SSF51735">
    <property type="entry name" value="NAD(P)-binding Rossmann-fold domains"/>
    <property type="match status" value="1"/>
</dbReference>
<comment type="similarity">
    <text evidence="1">Belongs to the malic enzymes family.</text>
</comment>
<dbReference type="AlphaFoldDB" id="A0A7U9XW19"/>
<evidence type="ECO:0000313" key="8">
    <source>
        <dbReference type="EMBL" id="BCR36168.1"/>
    </source>
</evidence>
<dbReference type="InterPro" id="IPR001891">
    <property type="entry name" value="Malic_OxRdtase"/>
</dbReference>
<proteinExistence type="inferred from homology"/>
<dbReference type="CDD" id="cd05311">
    <property type="entry name" value="NAD_bind_2_malic_enz"/>
    <property type="match status" value="1"/>
</dbReference>
<dbReference type="KEGG" id="manr:MPAN_010610"/>
<evidence type="ECO:0000256" key="5">
    <source>
        <dbReference type="PIRSR" id="PIRSR000106-3"/>
    </source>
</evidence>
<feature type="binding site" evidence="5">
    <location>
        <position position="134"/>
    </location>
    <ligand>
        <name>a divalent metal cation</name>
        <dbReference type="ChEBI" id="CHEBI:60240"/>
    </ligand>
</feature>
<gene>
    <name evidence="8" type="ORF">MPAN_010610</name>
</gene>
<dbReference type="PIRSF" id="PIRSF000106">
    <property type="entry name" value="ME"/>
    <property type="match status" value="1"/>
</dbReference>
<dbReference type="SMART" id="SM00919">
    <property type="entry name" value="Malic_M"/>
    <property type="match status" value="1"/>
</dbReference>
<dbReference type="InterPro" id="IPR012301">
    <property type="entry name" value="Malic_N_dom"/>
</dbReference>
<dbReference type="InterPro" id="IPR046346">
    <property type="entry name" value="Aminoacid_DH-like_N_sf"/>
</dbReference>
<protein>
    <submittedName>
        <fullName evidence="8">Malate dehydrogenase</fullName>
    </submittedName>
</protein>